<gene>
    <name evidence="2" type="ORF">GCM10025790_28100</name>
</gene>
<feature type="compositionally biased region" description="Gly residues" evidence="1">
    <location>
        <begin position="383"/>
        <end position="393"/>
    </location>
</feature>
<reference evidence="3" key="1">
    <citation type="journal article" date="2019" name="Int. J. Syst. Evol. Microbiol.">
        <title>The Global Catalogue of Microorganisms (GCM) 10K type strain sequencing project: providing services to taxonomists for standard genome sequencing and annotation.</title>
        <authorList>
            <consortium name="The Broad Institute Genomics Platform"/>
            <consortium name="The Broad Institute Genome Sequencing Center for Infectious Disease"/>
            <person name="Wu L."/>
            <person name="Ma J."/>
        </authorList>
    </citation>
    <scope>NUCLEOTIDE SEQUENCE [LARGE SCALE GENOMIC DNA]</scope>
    <source>
        <strain evidence="3">JCM 19129</strain>
    </source>
</reference>
<evidence type="ECO:0000256" key="1">
    <source>
        <dbReference type="SAM" id="MobiDB-lite"/>
    </source>
</evidence>
<protein>
    <submittedName>
        <fullName evidence="2">Gamma-glutamyltransferase</fullName>
    </submittedName>
</protein>
<evidence type="ECO:0000313" key="2">
    <source>
        <dbReference type="EMBL" id="GAA4928127.1"/>
    </source>
</evidence>
<proteinExistence type="predicted"/>
<evidence type="ECO:0000313" key="3">
    <source>
        <dbReference type="Proteomes" id="UP001500368"/>
    </source>
</evidence>
<accession>A0ABP9G7W1</accession>
<dbReference type="InterPro" id="IPR043137">
    <property type="entry name" value="GGT_ssub_C"/>
</dbReference>
<dbReference type="Pfam" id="PF01019">
    <property type="entry name" value="G_glu_transpept"/>
    <property type="match status" value="1"/>
</dbReference>
<dbReference type="Gene3D" id="1.10.246.130">
    <property type="match status" value="1"/>
</dbReference>
<feature type="region of interest" description="Disordered" evidence="1">
    <location>
        <begin position="383"/>
        <end position="405"/>
    </location>
</feature>
<dbReference type="SUPFAM" id="SSF56235">
    <property type="entry name" value="N-terminal nucleophile aminohydrolases (Ntn hydrolases)"/>
    <property type="match status" value="1"/>
</dbReference>
<organism evidence="2 3">
    <name type="scientific">Nesterenkonia rhizosphaerae</name>
    <dbReference type="NCBI Taxonomy" id="1348272"/>
    <lineage>
        <taxon>Bacteria</taxon>
        <taxon>Bacillati</taxon>
        <taxon>Actinomycetota</taxon>
        <taxon>Actinomycetes</taxon>
        <taxon>Micrococcales</taxon>
        <taxon>Micrococcaceae</taxon>
        <taxon>Nesterenkonia</taxon>
    </lineage>
</organism>
<feature type="compositionally biased region" description="Basic and acidic residues" evidence="1">
    <location>
        <begin position="396"/>
        <end position="405"/>
    </location>
</feature>
<comment type="caution">
    <text evidence="2">The sequence shown here is derived from an EMBL/GenBank/DDBJ whole genome shotgun (WGS) entry which is preliminary data.</text>
</comment>
<dbReference type="InterPro" id="IPR052896">
    <property type="entry name" value="GGT-like_enzyme"/>
</dbReference>
<dbReference type="InterPro" id="IPR029055">
    <property type="entry name" value="Ntn_hydrolases_N"/>
</dbReference>
<dbReference type="RefSeq" id="WP_345478606.1">
    <property type="nucleotide sequence ID" value="NZ_BAABLW010000007.1"/>
</dbReference>
<dbReference type="InterPro" id="IPR043138">
    <property type="entry name" value="GGT_lsub"/>
</dbReference>
<keyword evidence="3" id="KW-1185">Reference proteome</keyword>
<dbReference type="EMBL" id="BAABLW010000007">
    <property type="protein sequence ID" value="GAA4928127.1"/>
    <property type="molecule type" value="Genomic_DNA"/>
</dbReference>
<dbReference type="PANTHER" id="PTHR43881">
    <property type="entry name" value="GAMMA-GLUTAMYLTRANSPEPTIDASE (AFU_ORTHOLOGUE AFUA_4G13580)"/>
    <property type="match status" value="1"/>
</dbReference>
<dbReference type="PRINTS" id="PR01210">
    <property type="entry name" value="GGTRANSPTASE"/>
</dbReference>
<dbReference type="Proteomes" id="UP001500368">
    <property type="component" value="Unassembled WGS sequence"/>
</dbReference>
<sequence length="597" mass="64092">MTFTHAEDFTTRPTLEGHFGMSASTHWLATASAQAVLERGGNAFDAAVAGAFVLHVVEPHLNGPGGDMTGLFVTAEDPSHPTVLMGQGPAPAAATLEHYTGLGLDRVPGAGALAAAVPAAVDAWLLLLRDHGTWDLADVLAFAIDYAENGHPVVPRVPATIRTVKELFETHWPTSAQHWMPDGEIPKPGQIITNRPYAQVLRELIEAGSDTSSREERIDAARQQWKTGKVARVAADFVTTSHRHSDGGDYAGVITAEDFASFSAGYEDAVSIEFRGYTIAKIGPWGQGPVLLQTLKILDGFEDHRLDPGTELGAHTILEALKLAMADRDTYYADGQVPLETLLSDDYAAQRRQLISEEASLEFRPGDIPGMKKVLPLLEEADGGSGSAFGGGEPTVSRDGETKGDTCHIDVVDRWGNMISATPSGGWLQSSPTIPELGFPLGTRLQMNWLDPESPSALQPGRRPRTTLTPTLVFKDGQPVMALGTPGGDQQDQWQLLFLLRYLVGGHTPQQAIDAPALHTTALPSSFWPRQWTPGGAVVEDRLGEEVISGLEHRGHRITHAGDWTLGRLSCVTRDPATGRLQAAANPRQAQGYAAGR</sequence>
<dbReference type="PANTHER" id="PTHR43881:SF1">
    <property type="entry name" value="GAMMA-GLUTAMYLTRANSPEPTIDASE (AFU_ORTHOLOGUE AFUA_4G13580)"/>
    <property type="match status" value="1"/>
</dbReference>
<name>A0ABP9G7W1_9MICC</name>
<dbReference type="Gene3D" id="3.60.20.40">
    <property type="match status" value="1"/>
</dbReference>